<reference evidence="11 12" key="1">
    <citation type="submission" date="2018-01" db="EMBL/GenBank/DDBJ databases">
        <title>The draft genome sequence of Cohaesibacter sp. H1304.</title>
        <authorList>
            <person name="Wang N.-N."/>
            <person name="Du Z.-J."/>
        </authorList>
    </citation>
    <scope>NUCLEOTIDE SEQUENCE [LARGE SCALE GENOMIC DNA]</scope>
    <source>
        <strain evidence="11 12">H1304</strain>
    </source>
</reference>
<feature type="transmembrane region" description="Helical" evidence="9">
    <location>
        <begin position="398"/>
        <end position="421"/>
    </location>
</feature>
<dbReference type="InterPro" id="IPR050297">
    <property type="entry name" value="LipidA_mod_glycosyltrf_83"/>
</dbReference>
<feature type="transmembrane region" description="Helical" evidence="9">
    <location>
        <begin position="188"/>
        <end position="205"/>
    </location>
</feature>
<dbReference type="GO" id="GO:0016763">
    <property type="term" value="F:pentosyltransferase activity"/>
    <property type="evidence" value="ECO:0007669"/>
    <property type="project" value="TreeGrafter"/>
</dbReference>
<feature type="transmembrane region" description="Helical" evidence="9">
    <location>
        <begin position="343"/>
        <end position="362"/>
    </location>
</feature>
<feature type="transmembrane region" description="Helical" evidence="9">
    <location>
        <begin position="368"/>
        <end position="386"/>
    </location>
</feature>
<keyword evidence="7 9" id="KW-0472">Membrane</keyword>
<dbReference type="RefSeq" id="WP_101533144.1">
    <property type="nucleotide sequence ID" value="NZ_PKUQ01000013.1"/>
</dbReference>
<protein>
    <submittedName>
        <fullName evidence="11">Glycosyl transferase family 39</fullName>
    </submittedName>
</protein>
<dbReference type="EMBL" id="PKUQ01000013">
    <property type="protein sequence ID" value="PLW77903.1"/>
    <property type="molecule type" value="Genomic_DNA"/>
</dbReference>
<dbReference type="GO" id="GO:0005886">
    <property type="term" value="C:plasma membrane"/>
    <property type="evidence" value="ECO:0007669"/>
    <property type="project" value="UniProtKB-SubCell"/>
</dbReference>
<evidence type="ECO:0000256" key="3">
    <source>
        <dbReference type="ARBA" id="ARBA00022676"/>
    </source>
</evidence>
<dbReference type="Pfam" id="PF13231">
    <property type="entry name" value="PMT_2"/>
    <property type="match status" value="1"/>
</dbReference>
<dbReference type="GO" id="GO:0009103">
    <property type="term" value="P:lipopolysaccharide biosynthetic process"/>
    <property type="evidence" value="ECO:0007669"/>
    <property type="project" value="TreeGrafter"/>
</dbReference>
<accession>A0A2N5XTS4</accession>
<feature type="domain" description="Glycosyltransferase RgtA/B/C/D-like" evidence="10">
    <location>
        <begin position="109"/>
        <end position="275"/>
    </location>
</feature>
<dbReference type="PANTHER" id="PTHR33908:SF3">
    <property type="entry name" value="UNDECAPRENYL PHOSPHATE-ALPHA-4-AMINO-4-DEOXY-L-ARABINOSE ARABINOSYL TRANSFERASE"/>
    <property type="match status" value="1"/>
</dbReference>
<sequence length="587" mass="64496">MSDLGPFPHDPNYANEQPHWHEQRPRSQEEPDWITSLSDAIESGLKSLCSSRLKAFFALMLFALVCFLPGFNSIPPVDRDEPRFAQASKQMMESGDYIDIRYQDGTRYKKPVGIYWLQVLSATATGMKEEAPIWAFRIPSLVGALLSVGFTFLIGMRMASVRVGFLAGLGMAAAILLGVEARLAKTDAMLLATIMAVQWVLWELYENRTGLTKGQGVLFWFALGAGVLIKGPIILMVSGLTIALLAIQERSIAWLKGSRWKIGFPLFLLITLPWFIAIGIHTDWGFYLESIGKDMIGKVASGKESHGAPPGTYLAATIGTFWPVSVFVILSAVWIWKERKQKAVRFALSWIVPIWIIFEFVPTKLPHYILPVLPALAILTMLALEARSTSWTRLWGKIVALLIPIVAIILGLGAPIALIVLEGSINPAAFGLGLVAAGLAMLSYAILTRGRVMAAFVLAAMTGPILYLSIHGTIFPAFHSVWLSNQMVEAAEIVKPCESTEVASAGYAEPSLVFLMGTDTVLTDGKNAGQFLLEAGCRLAIVERGQEKAFFDILAEKQAKIEEVTRVEGYKLNGGKWQSFGLYRLKM</sequence>
<feature type="transmembrane region" description="Helical" evidence="9">
    <location>
        <begin position="313"/>
        <end position="336"/>
    </location>
</feature>
<feature type="region of interest" description="Disordered" evidence="8">
    <location>
        <begin position="1"/>
        <end position="32"/>
    </location>
</feature>
<dbReference type="Proteomes" id="UP000234881">
    <property type="component" value="Unassembled WGS sequence"/>
</dbReference>
<feature type="transmembrane region" description="Helical" evidence="9">
    <location>
        <begin position="55"/>
        <end position="74"/>
    </location>
</feature>
<organism evidence="11 12">
    <name type="scientific">Cohaesibacter celericrescens</name>
    <dbReference type="NCBI Taxonomy" id="2067669"/>
    <lineage>
        <taxon>Bacteria</taxon>
        <taxon>Pseudomonadati</taxon>
        <taxon>Pseudomonadota</taxon>
        <taxon>Alphaproteobacteria</taxon>
        <taxon>Hyphomicrobiales</taxon>
        <taxon>Cohaesibacteraceae</taxon>
    </lineage>
</organism>
<evidence type="ECO:0000256" key="8">
    <source>
        <dbReference type="SAM" id="MobiDB-lite"/>
    </source>
</evidence>
<dbReference type="InterPro" id="IPR038731">
    <property type="entry name" value="RgtA/B/C-like"/>
</dbReference>
<comment type="caution">
    <text evidence="11">The sequence shown here is derived from an EMBL/GenBank/DDBJ whole genome shotgun (WGS) entry which is preliminary data.</text>
</comment>
<keyword evidence="3" id="KW-0328">Glycosyltransferase</keyword>
<feature type="transmembrane region" description="Helical" evidence="9">
    <location>
        <begin position="454"/>
        <end position="478"/>
    </location>
</feature>
<evidence type="ECO:0000259" key="10">
    <source>
        <dbReference type="Pfam" id="PF13231"/>
    </source>
</evidence>
<keyword evidence="4 11" id="KW-0808">Transferase</keyword>
<evidence type="ECO:0000256" key="7">
    <source>
        <dbReference type="ARBA" id="ARBA00023136"/>
    </source>
</evidence>
<dbReference type="GO" id="GO:0010041">
    <property type="term" value="P:response to iron(III) ion"/>
    <property type="evidence" value="ECO:0007669"/>
    <property type="project" value="TreeGrafter"/>
</dbReference>
<evidence type="ECO:0000256" key="1">
    <source>
        <dbReference type="ARBA" id="ARBA00004651"/>
    </source>
</evidence>
<keyword evidence="2" id="KW-1003">Cell membrane</keyword>
<keyword evidence="12" id="KW-1185">Reference proteome</keyword>
<comment type="subcellular location">
    <subcellularLocation>
        <location evidence="1">Cell membrane</location>
        <topology evidence="1">Multi-pass membrane protein</topology>
    </subcellularLocation>
</comment>
<feature type="transmembrane region" description="Helical" evidence="9">
    <location>
        <begin position="259"/>
        <end position="280"/>
    </location>
</feature>
<dbReference type="AlphaFoldDB" id="A0A2N5XTS4"/>
<name>A0A2N5XTS4_9HYPH</name>
<feature type="transmembrane region" description="Helical" evidence="9">
    <location>
        <begin position="161"/>
        <end position="179"/>
    </location>
</feature>
<evidence type="ECO:0000256" key="5">
    <source>
        <dbReference type="ARBA" id="ARBA00022692"/>
    </source>
</evidence>
<evidence type="ECO:0000313" key="12">
    <source>
        <dbReference type="Proteomes" id="UP000234881"/>
    </source>
</evidence>
<feature type="transmembrane region" description="Helical" evidence="9">
    <location>
        <begin position="427"/>
        <end position="447"/>
    </location>
</feature>
<gene>
    <name evidence="11" type="ORF">C0081_07195</name>
</gene>
<dbReference type="PANTHER" id="PTHR33908">
    <property type="entry name" value="MANNOSYLTRANSFERASE YKCB-RELATED"/>
    <property type="match status" value="1"/>
</dbReference>
<proteinExistence type="predicted"/>
<feature type="transmembrane region" description="Helical" evidence="9">
    <location>
        <begin position="134"/>
        <end position="155"/>
    </location>
</feature>
<evidence type="ECO:0000256" key="4">
    <source>
        <dbReference type="ARBA" id="ARBA00022679"/>
    </source>
</evidence>
<evidence type="ECO:0000313" key="11">
    <source>
        <dbReference type="EMBL" id="PLW77903.1"/>
    </source>
</evidence>
<keyword evidence="5 9" id="KW-0812">Transmembrane</keyword>
<evidence type="ECO:0000256" key="2">
    <source>
        <dbReference type="ARBA" id="ARBA00022475"/>
    </source>
</evidence>
<evidence type="ECO:0000256" key="9">
    <source>
        <dbReference type="SAM" id="Phobius"/>
    </source>
</evidence>
<feature type="transmembrane region" description="Helical" evidence="9">
    <location>
        <begin position="217"/>
        <end position="247"/>
    </location>
</feature>
<keyword evidence="6 9" id="KW-1133">Transmembrane helix</keyword>
<evidence type="ECO:0000256" key="6">
    <source>
        <dbReference type="ARBA" id="ARBA00022989"/>
    </source>
</evidence>
<dbReference type="OrthoDB" id="9810951at2"/>
<feature type="compositionally biased region" description="Basic and acidic residues" evidence="8">
    <location>
        <begin position="18"/>
        <end position="29"/>
    </location>
</feature>